<feature type="compositionally biased region" description="Acidic residues" evidence="1">
    <location>
        <begin position="691"/>
        <end position="708"/>
    </location>
</feature>
<dbReference type="PANTHER" id="PTHR47203">
    <property type="match status" value="1"/>
</dbReference>
<evidence type="ECO:0000313" key="4">
    <source>
        <dbReference type="Proteomes" id="UP001174936"/>
    </source>
</evidence>
<gene>
    <name evidence="3" type="ORF">B0T16DRAFT_441410</name>
</gene>
<feature type="compositionally biased region" description="Basic residues" evidence="1">
    <location>
        <begin position="672"/>
        <end position="681"/>
    </location>
</feature>
<feature type="compositionally biased region" description="Acidic residues" evidence="1">
    <location>
        <begin position="657"/>
        <end position="668"/>
    </location>
</feature>
<protein>
    <recommendedName>
        <fullName evidence="2">HhH-GPD domain-containing protein</fullName>
    </recommendedName>
</protein>
<dbReference type="GO" id="GO:0006285">
    <property type="term" value="P:base-excision repair, AP site formation"/>
    <property type="evidence" value="ECO:0007669"/>
    <property type="project" value="UniProtKB-ARBA"/>
</dbReference>
<dbReference type="EMBL" id="JAULSV010000001">
    <property type="protein sequence ID" value="KAK0656475.1"/>
    <property type="molecule type" value="Genomic_DNA"/>
</dbReference>
<evidence type="ECO:0000313" key="3">
    <source>
        <dbReference type="EMBL" id="KAK0656475.1"/>
    </source>
</evidence>
<keyword evidence="4" id="KW-1185">Reference proteome</keyword>
<feature type="compositionally biased region" description="Acidic residues" evidence="1">
    <location>
        <begin position="621"/>
        <end position="635"/>
    </location>
</feature>
<feature type="region of interest" description="Disordered" evidence="1">
    <location>
        <begin position="610"/>
        <end position="794"/>
    </location>
</feature>
<feature type="compositionally biased region" description="Polar residues" evidence="1">
    <location>
        <begin position="43"/>
        <end position="55"/>
    </location>
</feature>
<feature type="compositionally biased region" description="Polar residues" evidence="1">
    <location>
        <begin position="136"/>
        <end position="165"/>
    </location>
</feature>
<dbReference type="CDD" id="cd00056">
    <property type="entry name" value="ENDO3c"/>
    <property type="match status" value="1"/>
</dbReference>
<dbReference type="InterPro" id="IPR011257">
    <property type="entry name" value="DNA_glycosylase"/>
</dbReference>
<feature type="compositionally biased region" description="Polar residues" evidence="1">
    <location>
        <begin position="83"/>
        <end position="92"/>
    </location>
</feature>
<comment type="caution">
    <text evidence="3">The sequence shown here is derived from an EMBL/GenBank/DDBJ whole genome shotgun (WGS) entry which is preliminary data.</text>
</comment>
<evidence type="ECO:0000256" key="1">
    <source>
        <dbReference type="SAM" id="MobiDB-lite"/>
    </source>
</evidence>
<name>A0AA39YS76_9PEZI</name>
<feature type="compositionally biased region" description="Basic and acidic residues" evidence="1">
    <location>
        <begin position="205"/>
        <end position="214"/>
    </location>
</feature>
<dbReference type="Pfam" id="PF00730">
    <property type="entry name" value="HhH-GPD"/>
    <property type="match status" value="1"/>
</dbReference>
<feature type="region of interest" description="Disordered" evidence="1">
    <location>
        <begin position="1"/>
        <end position="232"/>
    </location>
</feature>
<dbReference type="PANTHER" id="PTHR47203:SF1">
    <property type="entry name" value="HYPOTHETICAL BASE EXCISION DNA REPAIR PROTEIN (EUROFUNG)"/>
    <property type="match status" value="1"/>
</dbReference>
<dbReference type="GO" id="GO:0003824">
    <property type="term" value="F:catalytic activity"/>
    <property type="evidence" value="ECO:0007669"/>
    <property type="project" value="InterPro"/>
</dbReference>
<feature type="domain" description="HhH-GPD" evidence="2">
    <location>
        <begin position="397"/>
        <end position="577"/>
    </location>
</feature>
<dbReference type="SUPFAM" id="SSF48150">
    <property type="entry name" value="DNA-glycosylase"/>
    <property type="match status" value="1"/>
</dbReference>
<feature type="compositionally biased region" description="Low complexity" evidence="1">
    <location>
        <begin position="764"/>
        <end position="780"/>
    </location>
</feature>
<dbReference type="AlphaFoldDB" id="A0AA39YS76"/>
<proteinExistence type="predicted"/>
<organism evidence="3 4">
    <name type="scientific">Cercophora newfieldiana</name>
    <dbReference type="NCBI Taxonomy" id="92897"/>
    <lineage>
        <taxon>Eukaryota</taxon>
        <taxon>Fungi</taxon>
        <taxon>Dikarya</taxon>
        <taxon>Ascomycota</taxon>
        <taxon>Pezizomycotina</taxon>
        <taxon>Sordariomycetes</taxon>
        <taxon>Sordariomycetidae</taxon>
        <taxon>Sordariales</taxon>
        <taxon>Lasiosphaeriaceae</taxon>
        <taxon>Cercophora</taxon>
    </lineage>
</organism>
<dbReference type="Gene3D" id="1.10.340.30">
    <property type="entry name" value="Hypothetical protein, domain 2"/>
    <property type="match status" value="1"/>
</dbReference>
<feature type="compositionally biased region" description="Low complexity" evidence="1">
    <location>
        <begin position="219"/>
        <end position="232"/>
    </location>
</feature>
<dbReference type="InterPro" id="IPR003265">
    <property type="entry name" value="HhH-GPD_domain"/>
</dbReference>
<dbReference type="SMART" id="SM00478">
    <property type="entry name" value="ENDO3c"/>
    <property type="match status" value="1"/>
</dbReference>
<sequence length="794" mass="86331">MRTRGAARKAAEALKLSTQDDDGTAASPPDSGASEIGGEPHVTANTLATSIETPVQPNPAPTLPEGTPDLGESAAGEELAPEEQTQSMSKPVSTDPKPAVTAPKRKRGKAAPRQPMKGGWVLPHGMGASLGPVDASASNQDKGSPSEQGAQDDTPSVSSTPTQLNGPEAPTKPPGKQTRIGFRVTKRSDSTKQESLSPSSVPIAEKADSKHDEQEPLPSESTTSTRRTRSATVRKIVQETTKDQSALVKEEDIADVEVPAVTNGAVLVKEENPMVVADISADISSRKLLVIKGVAIVDDNLTKLGEKIIVDTTQILDPNFRMMLKRGLENKYGLTPGFSPYPYRRVPTPEDCEEVYRLLAEMHGECIPPKTMPAASLTVAGCGEVPCVLDALLRTLISGYTKMEHADQAIQNLVQHYGTRKAGTGKGSIDWEKVRHSPHGELKKVIEVAGGGNQKAKYIKSTLDMVYEENLAKLDGEIGAETDLLSLDYMHSMTKDEALAKFVSYPGIGIKTAACVTLFCLQMPCFAVDTHVHRFCRWLGWTPPKADPDNCFRHADHMVPDLLKYGLHQLFIRHGQLCFKCRSITKPGTKDWNKAPDCPLEHLLTRTKDEAASVKRKRDVDDDGSDDDEEEDEDEIKPKTKKAKMRKAKAEKSQAQDDSDVDDEEDEEEIKHKNKKPRTRKAKAEKPPVQEDSDAEMESANDEPEAAGDEAQHSRMELDQTVPVTENLGDSPGNAESDSELSDLEPGQFEMEIDADPAQKEEVNNSQSSTAASSVLSELSQFSDLTDPLDAEEK</sequence>
<evidence type="ECO:0000259" key="2">
    <source>
        <dbReference type="SMART" id="SM00478"/>
    </source>
</evidence>
<reference evidence="3" key="1">
    <citation type="submission" date="2023-06" db="EMBL/GenBank/DDBJ databases">
        <title>Genome-scale phylogeny and comparative genomics of the fungal order Sordariales.</title>
        <authorList>
            <consortium name="Lawrence Berkeley National Laboratory"/>
            <person name="Hensen N."/>
            <person name="Bonometti L."/>
            <person name="Westerberg I."/>
            <person name="Brannstrom I.O."/>
            <person name="Guillou S."/>
            <person name="Cros-Aarteil S."/>
            <person name="Calhoun S."/>
            <person name="Haridas S."/>
            <person name="Kuo A."/>
            <person name="Mondo S."/>
            <person name="Pangilinan J."/>
            <person name="Riley R."/>
            <person name="Labutti K."/>
            <person name="Andreopoulos B."/>
            <person name="Lipzen A."/>
            <person name="Chen C."/>
            <person name="Yanf M."/>
            <person name="Daum C."/>
            <person name="Ng V."/>
            <person name="Clum A."/>
            <person name="Steindorff A."/>
            <person name="Ohm R."/>
            <person name="Martin F."/>
            <person name="Silar P."/>
            <person name="Natvig D."/>
            <person name="Lalanne C."/>
            <person name="Gautier V."/>
            <person name="Ament-Velasquez S.L."/>
            <person name="Kruys A."/>
            <person name="Hutchinson M.I."/>
            <person name="Powell A.J."/>
            <person name="Barry K."/>
            <person name="Miller A.N."/>
            <person name="Grigoriev I.V."/>
            <person name="Debuchy R."/>
            <person name="Gladieux P."/>
            <person name="Thoren M.H."/>
            <person name="Johannesson H."/>
        </authorList>
    </citation>
    <scope>NUCLEOTIDE SEQUENCE</scope>
    <source>
        <strain evidence="3">SMH2532-1</strain>
    </source>
</reference>
<dbReference type="Proteomes" id="UP001174936">
    <property type="component" value="Unassembled WGS sequence"/>
</dbReference>
<accession>A0AA39YS76</accession>